<organism evidence="2 3">
    <name type="scientific">Candidatus Scatocola faecipullorum</name>
    <dbReference type="NCBI Taxonomy" id="2840917"/>
    <lineage>
        <taxon>Bacteria</taxon>
        <taxon>Pseudomonadati</taxon>
        <taxon>Pseudomonadota</taxon>
        <taxon>Alphaproteobacteria</taxon>
        <taxon>Rhodospirillales</taxon>
        <taxon>Rhodospirillaceae</taxon>
        <taxon>Rhodospirillaceae incertae sedis</taxon>
        <taxon>Candidatus Scatocola</taxon>
    </lineage>
</organism>
<feature type="transmembrane region" description="Helical" evidence="1">
    <location>
        <begin position="51"/>
        <end position="71"/>
    </location>
</feature>
<dbReference type="AlphaFoldDB" id="A0A9D1M3N1"/>
<reference evidence="2" key="2">
    <citation type="journal article" date="2021" name="PeerJ">
        <title>Extensive microbial diversity within the chicken gut microbiome revealed by metagenomics and culture.</title>
        <authorList>
            <person name="Gilroy R."/>
            <person name="Ravi A."/>
            <person name="Getino M."/>
            <person name="Pursley I."/>
            <person name="Horton D.L."/>
            <person name="Alikhan N.F."/>
            <person name="Baker D."/>
            <person name="Gharbi K."/>
            <person name="Hall N."/>
            <person name="Watson M."/>
            <person name="Adriaenssens E.M."/>
            <person name="Foster-Nyarko E."/>
            <person name="Jarju S."/>
            <person name="Secka A."/>
            <person name="Antonio M."/>
            <person name="Oren A."/>
            <person name="Chaudhuri R.R."/>
            <person name="La Ragione R."/>
            <person name="Hildebrand F."/>
            <person name="Pallen M.J."/>
        </authorList>
    </citation>
    <scope>NUCLEOTIDE SEQUENCE</scope>
    <source>
        <strain evidence="2">ChiW3-316</strain>
    </source>
</reference>
<comment type="caution">
    <text evidence="2">The sequence shown here is derived from an EMBL/GenBank/DDBJ whole genome shotgun (WGS) entry which is preliminary data.</text>
</comment>
<evidence type="ECO:0000313" key="2">
    <source>
        <dbReference type="EMBL" id="HIU53215.1"/>
    </source>
</evidence>
<evidence type="ECO:0000313" key="3">
    <source>
        <dbReference type="Proteomes" id="UP000824107"/>
    </source>
</evidence>
<keyword evidence="1" id="KW-0812">Transmembrane</keyword>
<keyword evidence="1" id="KW-0472">Membrane</keyword>
<feature type="transmembrane region" description="Helical" evidence="1">
    <location>
        <begin position="83"/>
        <end position="102"/>
    </location>
</feature>
<feature type="transmembrane region" description="Helical" evidence="1">
    <location>
        <begin position="154"/>
        <end position="173"/>
    </location>
</feature>
<dbReference type="EMBL" id="DVNC01000028">
    <property type="protein sequence ID" value="HIU53215.1"/>
    <property type="molecule type" value="Genomic_DNA"/>
</dbReference>
<name>A0A9D1M3N1_9PROT</name>
<reference evidence="2" key="1">
    <citation type="submission" date="2020-10" db="EMBL/GenBank/DDBJ databases">
        <authorList>
            <person name="Gilroy R."/>
        </authorList>
    </citation>
    <scope>NUCLEOTIDE SEQUENCE</scope>
    <source>
        <strain evidence="2">ChiW3-316</strain>
    </source>
</reference>
<gene>
    <name evidence="2" type="ORF">IAD20_03945</name>
</gene>
<proteinExistence type="predicted"/>
<accession>A0A9D1M3N1</accession>
<feature type="transmembrane region" description="Helical" evidence="1">
    <location>
        <begin position="108"/>
        <end position="133"/>
    </location>
</feature>
<sequence>MLKKFLFENKLTLPARLLLVYLFSAIIVFPIIAGVPLMGIAGILFGREYSILPFAYSMLSAFCVYIPYLYLSGKFINTKLNIILIYVYLFLFATGMTIYIWMNTENGWQPIIFMMALMFYPSKYAFVSNLILLTYIIFKGKNKEKSRKNKKQSIGIIISFIYLCLAAGVPYFLKRMDITVLEKAPKQVTQPFNCCVEDDILKTKECVDSVITKKNSSFGTKWKNLILRFKNEYRATRHIIYNKNFIDITVERVNEFNSIKQCHTIDKCKVSSEYTAIDGVKRYDIYQNSRIITDSSGNYKFFATSDNEKEMVVYIPDNGKQYYKGRNYEGNIKQYTESKITRKKDVILSRTNGIGEFWAVGLEYIPLVNDNYLIIVSIPKYVEKGKDEYDEYLFEYTKGYKFYTSCKGKNCYEQDLEISLDSRENPSVIYVHFGDNVYKINIP</sequence>
<keyword evidence="1" id="KW-1133">Transmembrane helix</keyword>
<protein>
    <submittedName>
        <fullName evidence="2">Uncharacterized protein</fullName>
    </submittedName>
</protein>
<evidence type="ECO:0000256" key="1">
    <source>
        <dbReference type="SAM" id="Phobius"/>
    </source>
</evidence>
<dbReference type="Proteomes" id="UP000824107">
    <property type="component" value="Unassembled WGS sequence"/>
</dbReference>
<feature type="transmembrane region" description="Helical" evidence="1">
    <location>
        <begin position="20"/>
        <end position="45"/>
    </location>
</feature>